<dbReference type="InterPro" id="IPR028939">
    <property type="entry name" value="P5C_Rdtase_cat_N"/>
</dbReference>
<feature type="binding site" evidence="13">
    <location>
        <position position="60"/>
    </location>
    <ligand>
        <name>NADPH</name>
        <dbReference type="ChEBI" id="CHEBI:57783"/>
    </ligand>
</feature>
<dbReference type="GO" id="GO:0005737">
    <property type="term" value="C:cytoplasm"/>
    <property type="evidence" value="ECO:0007669"/>
    <property type="project" value="UniProtKB-SubCell"/>
</dbReference>
<keyword evidence="9 13" id="KW-0521">NADP</keyword>
<sequence length="271" mass="28245">MSKLLKLGFLGGGKMAQAMANGFISAGLTRGDSMTASFHPADHANIDAFKGFGAKTYVENLPVVSGSEIIFISVKPTVVSSVLEAVRPASAGKLFISIAMGVTLRELENSLESTARVIRVMPNTPALVRAGASVYVRGSAATDDDCKVTQALFQAVGTCEEVPETMMDPITALSGSGPAYVFVMIEALADGAVRMGLPRDLAYRLASQTVLGSGKLVRETGRHPGQLKDDVTSPAGSTAAGLSHLEQSAFRHAVSGAVESATVRCRQISSK</sequence>
<dbReference type="Pfam" id="PF14748">
    <property type="entry name" value="P5CR_dimer"/>
    <property type="match status" value="1"/>
</dbReference>
<evidence type="ECO:0000256" key="13">
    <source>
        <dbReference type="PIRSR" id="PIRSR000193-1"/>
    </source>
</evidence>
<dbReference type="UniPathway" id="UPA00098">
    <property type="reaction ID" value="UER00361"/>
</dbReference>
<dbReference type="HAMAP" id="MF_01925">
    <property type="entry name" value="P5C_reductase"/>
    <property type="match status" value="1"/>
</dbReference>
<dbReference type="GO" id="GO:0004735">
    <property type="term" value="F:pyrroline-5-carboxylate reductase activity"/>
    <property type="evidence" value="ECO:0007669"/>
    <property type="project" value="UniProtKB-EC"/>
</dbReference>
<evidence type="ECO:0000256" key="11">
    <source>
        <dbReference type="ARBA" id="ARBA00050547"/>
    </source>
</evidence>
<keyword evidence="6" id="KW-0963">Cytoplasm</keyword>
<evidence type="ECO:0000256" key="14">
    <source>
        <dbReference type="RuleBase" id="RU003903"/>
    </source>
</evidence>
<dbReference type="EC" id="1.5.1.2" evidence="4 14"/>
<evidence type="ECO:0000256" key="6">
    <source>
        <dbReference type="ARBA" id="ARBA00022490"/>
    </source>
</evidence>
<evidence type="ECO:0000256" key="8">
    <source>
        <dbReference type="ARBA" id="ARBA00022650"/>
    </source>
</evidence>
<keyword evidence="7 14" id="KW-0028">Amino-acid biosynthesis</keyword>
<dbReference type="RefSeq" id="XP_049295102.1">
    <property type="nucleotide sequence ID" value="XM_049439145.1"/>
</dbReference>
<keyword evidence="8 14" id="KW-0641">Proline biosynthesis</keyword>
<dbReference type="Gene3D" id="1.10.3730.10">
    <property type="entry name" value="ProC C-terminal domain-like"/>
    <property type="match status" value="1"/>
</dbReference>
<dbReference type="SUPFAM" id="SSF48179">
    <property type="entry name" value="6-phosphogluconate dehydrogenase C-terminal domain-like"/>
    <property type="match status" value="1"/>
</dbReference>
<dbReference type="NCBIfam" id="TIGR00112">
    <property type="entry name" value="proC"/>
    <property type="match status" value="1"/>
</dbReference>
<dbReference type="OrthoDB" id="10263291at2759"/>
<organism evidence="18">
    <name type="scientific">Anopheles funestus</name>
    <name type="common">African malaria mosquito</name>
    <dbReference type="NCBI Taxonomy" id="62324"/>
    <lineage>
        <taxon>Eukaryota</taxon>
        <taxon>Metazoa</taxon>
        <taxon>Ecdysozoa</taxon>
        <taxon>Arthropoda</taxon>
        <taxon>Hexapoda</taxon>
        <taxon>Insecta</taxon>
        <taxon>Pterygota</taxon>
        <taxon>Neoptera</taxon>
        <taxon>Endopterygota</taxon>
        <taxon>Diptera</taxon>
        <taxon>Nematocera</taxon>
        <taxon>Culicoidea</taxon>
        <taxon>Culicidae</taxon>
        <taxon>Anophelinae</taxon>
        <taxon>Anopheles</taxon>
    </lineage>
</organism>
<evidence type="ECO:0000256" key="12">
    <source>
        <dbReference type="ARBA" id="ARBA00052690"/>
    </source>
</evidence>
<comment type="subcellular location">
    <subcellularLocation>
        <location evidence="1">Cytoplasm</location>
    </subcellularLocation>
</comment>
<evidence type="ECO:0000256" key="15">
    <source>
        <dbReference type="SAM" id="MobiDB-lite"/>
    </source>
</evidence>
<feature type="binding site" evidence="13">
    <location>
        <begin position="10"/>
        <end position="15"/>
    </location>
    <ligand>
        <name>NADP(+)</name>
        <dbReference type="ChEBI" id="CHEBI:58349"/>
    </ligand>
</feature>
<dbReference type="FunFam" id="3.40.50.720:FF:000190">
    <property type="entry name" value="Pyrroline-5-carboxylate reductase"/>
    <property type="match status" value="1"/>
</dbReference>
<evidence type="ECO:0000256" key="4">
    <source>
        <dbReference type="ARBA" id="ARBA00012855"/>
    </source>
</evidence>
<dbReference type="VEuPathDB" id="VectorBase:AFUN000309"/>
<feature type="region of interest" description="Disordered" evidence="15">
    <location>
        <begin position="216"/>
        <end position="238"/>
    </location>
</feature>
<dbReference type="PANTHER" id="PTHR11645">
    <property type="entry name" value="PYRROLINE-5-CARBOXYLATE REDUCTASE"/>
    <property type="match status" value="1"/>
</dbReference>
<evidence type="ECO:0000256" key="1">
    <source>
        <dbReference type="ARBA" id="ARBA00004496"/>
    </source>
</evidence>
<comment type="catalytic activity">
    <reaction evidence="11">
        <text>L-proline + NAD(+) = (S)-1-pyrroline-5-carboxylate + NADH + 2 H(+)</text>
        <dbReference type="Rhea" id="RHEA:14105"/>
        <dbReference type="ChEBI" id="CHEBI:15378"/>
        <dbReference type="ChEBI" id="CHEBI:17388"/>
        <dbReference type="ChEBI" id="CHEBI:57540"/>
        <dbReference type="ChEBI" id="CHEBI:57945"/>
        <dbReference type="ChEBI" id="CHEBI:60039"/>
        <dbReference type="EC" id="1.5.1.2"/>
    </reaction>
</comment>
<dbReference type="SUPFAM" id="SSF51735">
    <property type="entry name" value="NAD(P)-binding Rossmann-fold domains"/>
    <property type="match status" value="1"/>
</dbReference>
<accession>A0A182R2B9</accession>
<evidence type="ECO:0000259" key="16">
    <source>
        <dbReference type="Pfam" id="PF03807"/>
    </source>
</evidence>
<dbReference type="KEGG" id="afun:125770007"/>
<dbReference type="PIRSF" id="PIRSF000193">
    <property type="entry name" value="Pyrrol-5-carb_rd"/>
    <property type="match status" value="1"/>
</dbReference>
<dbReference type="FunFam" id="1.10.3730.10:FF:000001">
    <property type="entry name" value="Pyrroline-5-carboxylate reductase"/>
    <property type="match status" value="1"/>
</dbReference>
<proteinExistence type="inferred from homology"/>
<reference evidence="18" key="1">
    <citation type="submission" date="2020-05" db="UniProtKB">
        <authorList>
            <consortium name="EnsemblMetazoa"/>
        </authorList>
    </citation>
    <scope>IDENTIFICATION</scope>
    <source>
        <strain evidence="18">FUMOZ</strain>
    </source>
</reference>
<dbReference type="EnsemblMetazoa" id="AFUN000309-RA">
    <property type="protein sequence ID" value="AFUN000309-PA"/>
    <property type="gene ID" value="AFUN000309"/>
</dbReference>
<feature type="domain" description="Pyrroline-5-carboxylate reductase catalytic N-terminal" evidence="16">
    <location>
        <begin position="6"/>
        <end position="100"/>
    </location>
</feature>
<evidence type="ECO:0000256" key="9">
    <source>
        <dbReference type="ARBA" id="ARBA00022857"/>
    </source>
</evidence>
<dbReference type="InterPro" id="IPR053790">
    <property type="entry name" value="P5CR-like_CS"/>
</dbReference>
<dbReference type="GO" id="GO:0055129">
    <property type="term" value="P:L-proline biosynthetic process"/>
    <property type="evidence" value="ECO:0007669"/>
    <property type="project" value="UniProtKB-UniPathway"/>
</dbReference>
<dbReference type="Gene3D" id="3.40.50.720">
    <property type="entry name" value="NAD(P)-binding Rossmann-like Domain"/>
    <property type="match status" value="1"/>
</dbReference>
<dbReference type="AlphaFoldDB" id="A0A182R2B9"/>
<dbReference type="Pfam" id="PF03807">
    <property type="entry name" value="F420_oxidored"/>
    <property type="match status" value="1"/>
</dbReference>
<dbReference type="InterPro" id="IPR036291">
    <property type="entry name" value="NAD(P)-bd_dom_sf"/>
</dbReference>
<name>A0A182R2B9_ANOFN</name>
<protein>
    <recommendedName>
        <fullName evidence="5 14">Pyrroline-5-carboxylate reductase</fullName>
        <ecNumber evidence="4 14">1.5.1.2</ecNumber>
    </recommendedName>
</protein>
<dbReference type="InterPro" id="IPR000304">
    <property type="entry name" value="Pyrroline-COOH_reductase"/>
</dbReference>
<evidence type="ECO:0000256" key="5">
    <source>
        <dbReference type="ARBA" id="ARBA00021413"/>
    </source>
</evidence>
<dbReference type="GeneID" id="125770007"/>
<evidence type="ECO:0000256" key="7">
    <source>
        <dbReference type="ARBA" id="ARBA00022605"/>
    </source>
</evidence>
<dbReference type="VEuPathDB" id="VectorBase:AFUN2_010397"/>
<dbReference type="PANTHER" id="PTHR11645:SF62">
    <property type="entry name" value="PYRROLINE-5-CARBOXYLATE REDUCTASE"/>
    <property type="match status" value="1"/>
</dbReference>
<comment type="catalytic activity">
    <reaction evidence="12 14">
        <text>L-proline + NADP(+) = (S)-1-pyrroline-5-carboxylate + NADPH + 2 H(+)</text>
        <dbReference type="Rhea" id="RHEA:14109"/>
        <dbReference type="ChEBI" id="CHEBI:15378"/>
        <dbReference type="ChEBI" id="CHEBI:17388"/>
        <dbReference type="ChEBI" id="CHEBI:57783"/>
        <dbReference type="ChEBI" id="CHEBI:58349"/>
        <dbReference type="ChEBI" id="CHEBI:60039"/>
        <dbReference type="EC" id="1.5.1.2"/>
    </reaction>
</comment>
<dbReference type="STRING" id="62324.A0A182R2B9"/>
<evidence type="ECO:0000256" key="3">
    <source>
        <dbReference type="ARBA" id="ARBA00005525"/>
    </source>
</evidence>
<feature type="domain" description="Pyrroline-5-carboxylate reductase dimerisation" evidence="17">
    <location>
        <begin position="164"/>
        <end position="267"/>
    </location>
</feature>
<evidence type="ECO:0000256" key="2">
    <source>
        <dbReference type="ARBA" id="ARBA00005205"/>
    </source>
</evidence>
<dbReference type="CTD" id="42106"/>
<dbReference type="InterPro" id="IPR029036">
    <property type="entry name" value="P5CR_dimer"/>
</dbReference>
<evidence type="ECO:0000256" key="10">
    <source>
        <dbReference type="ARBA" id="ARBA00023002"/>
    </source>
</evidence>
<evidence type="ECO:0000313" key="18">
    <source>
        <dbReference type="EnsemblMetazoa" id="AFUN000309-PA"/>
    </source>
</evidence>
<comment type="pathway">
    <text evidence="2 14">Amino-acid biosynthesis; L-proline biosynthesis; L-proline from L-glutamate 5-semialdehyde: step 1/1.</text>
</comment>
<keyword evidence="10 14" id="KW-0560">Oxidoreductase</keyword>
<evidence type="ECO:0000259" key="17">
    <source>
        <dbReference type="Pfam" id="PF14748"/>
    </source>
</evidence>
<dbReference type="InterPro" id="IPR008927">
    <property type="entry name" value="6-PGluconate_DH-like_C_sf"/>
</dbReference>
<feature type="compositionally biased region" description="Basic and acidic residues" evidence="15">
    <location>
        <begin position="216"/>
        <end position="231"/>
    </location>
</feature>
<comment type="similarity">
    <text evidence="3 14">Belongs to the pyrroline-5-carboxylate reductase family.</text>
</comment>
<dbReference type="PROSITE" id="PS00521">
    <property type="entry name" value="P5CR"/>
    <property type="match status" value="1"/>
</dbReference>